<dbReference type="PANTHER" id="PTHR43157">
    <property type="entry name" value="PHOSPHATIDYLINOSITOL-GLYCAN BIOSYNTHESIS CLASS F PROTEIN-RELATED"/>
    <property type="match status" value="1"/>
</dbReference>
<dbReference type="EMBL" id="JAQNDM010000002">
    <property type="protein sequence ID" value="MDC0711049.1"/>
    <property type="molecule type" value="Genomic_DNA"/>
</dbReference>
<proteinExistence type="predicted"/>
<evidence type="ECO:0000313" key="2">
    <source>
        <dbReference type="EMBL" id="MDC0711049.1"/>
    </source>
</evidence>
<evidence type="ECO:0008006" key="4">
    <source>
        <dbReference type="Google" id="ProtNLM"/>
    </source>
</evidence>
<dbReference type="PANTHER" id="PTHR43157:SF31">
    <property type="entry name" value="PHOSPHATIDYLINOSITOL-GLYCAN BIOSYNTHESIS CLASS F PROTEIN"/>
    <property type="match status" value="1"/>
</dbReference>
<dbReference type="Proteomes" id="UP001221838">
    <property type="component" value="Unassembled WGS sequence"/>
</dbReference>
<gene>
    <name evidence="2" type="ORF">POL68_21440</name>
</gene>
<name>A0ABT5DBS2_9BACT</name>
<accession>A0ABT5DBS2</accession>
<dbReference type="Gene3D" id="3.40.50.720">
    <property type="entry name" value="NAD(P)-binding Rossmann-like Domain"/>
    <property type="match status" value="1"/>
</dbReference>
<keyword evidence="3" id="KW-1185">Reference proteome</keyword>
<sequence>MGLLLNVVYALAKPFSKTPKQGADSLLWLATSPEAASLKGQYLSDRRPVSSSKQAMDPKLAADLWALSDKLCAEAAARAA</sequence>
<protein>
    <recommendedName>
        <fullName evidence="4">Short chain dehydrogenase</fullName>
    </recommendedName>
</protein>
<evidence type="ECO:0000256" key="1">
    <source>
        <dbReference type="ARBA" id="ARBA00023002"/>
    </source>
</evidence>
<dbReference type="RefSeq" id="WP_272141015.1">
    <property type="nucleotide sequence ID" value="NZ_JAQNDM010000002.1"/>
</dbReference>
<reference evidence="2 3" key="1">
    <citation type="submission" date="2022-11" db="EMBL/GenBank/DDBJ databases">
        <title>Minimal conservation of predation-associated metabolite biosynthetic gene clusters underscores biosynthetic potential of Myxococcota including descriptions for ten novel species: Archangium lansinium sp. nov., Myxococcus landrumus sp. nov., Nannocystis bai.</title>
        <authorList>
            <person name="Ahearne A."/>
            <person name="Stevens C."/>
            <person name="Dowd S."/>
        </authorList>
    </citation>
    <scope>NUCLEOTIDE SEQUENCE [LARGE SCALE GENOMIC DNA]</scope>
    <source>
        <strain evidence="2 3">NCWAL01</strain>
    </source>
</reference>
<evidence type="ECO:0000313" key="3">
    <source>
        <dbReference type="Proteomes" id="UP001221838"/>
    </source>
</evidence>
<comment type="caution">
    <text evidence="2">The sequence shown here is derived from an EMBL/GenBank/DDBJ whole genome shotgun (WGS) entry which is preliminary data.</text>
</comment>
<keyword evidence="1" id="KW-0560">Oxidoreductase</keyword>
<organism evidence="2 3">
    <name type="scientific">Stigmatella ashevillensis</name>
    <dbReference type="NCBI Taxonomy" id="2995309"/>
    <lineage>
        <taxon>Bacteria</taxon>
        <taxon>Pseudomonadati</taxon>
        <taxon>Myxococcota</taxon>
        <taxon>Myxococcia</taxon>
        <taxon>Myxococcales</taxon>
        <taxon>Cystobacterineae</taxon>
        <taxon>Archangiaceae</taxon>
        <taxon>Stigmatella</taxon>
    </lineage>
</organism>